<accession>A0A061ADD2</accession>
<evidence type="ECO:0000259" key="14">
    <source>
        <dbReference type="SMART" id="SM00829"/>
    </source>
</evidence>
<dbReference type="AlphaFoldDB" id="A0A061ADD2"/>
<evidence type="ECO:0000256" key="10">
    <source>
        <dbReference type="ARBA" id="ARBA00048685"/>
    </source>
</evidence>
<keyword evidence="3 12" id="KW-0862">Zinc</keyword>
<dbReference type="SUPFAM" id="SSF50129">
    <property type="entry name" value="GroES-like"/>
    <property type="match status" value="1"/>
</dbReference>
<feature type="compositionally biased region" description="Low complexity" evidence="13">
    <location>
        <begin position="10"/>
        <end position="29"/>
    </location>
</feature>
<evidence type="ECO:0000256" key="4">
    <source>
        <dbReference type="ARBA" id="ARBA00023002"/>
    </source>
</evidence>
<dbReference type="InterPro" id="IPR013154">
    <property type="entry name" value="ADH-like_N"/>
</dbReference>
<gene>
    <name evidence="15" type="ORF">SIRAN9869</name>
</gene>
<dbReference type="Pfam" id="PF08240">
    <property type="entry name" value="ADH_N"/>
    <property type="match status" value="1"/>
</dbReference>
<proteinExistence type="inferred from homology"/>
<comment type="similarity">
    <text evidence="7">Belongs to the zinc-containing alcohol dehydrogenase family. DOIA dehydrogenase subfamily.</text>
</comment>
<feature type="region of interest" description="Disordered" evidence="13">
    <location>
        <begin position="1"/>
        <end position="29"/>
    </location>
</feature>
<protein>
    <recommendedName>
        <fullName evidence="9">2-deoxy-scyllo-inosamine dehydrogenase</fullName>
        <ecNumber evidence="8">1.1.1.329</ecNumber>
    </recommendedName>
</protein>
<evidence type="ECO:0000256" key="7">
    <source>
        <dbReference type="ARBA" id="ARBA00038004"/>
    </source>
</evidence>
<evidence type="ECO:0000256" key="1">
    <source>
        <dbReference type="ARBA" id="ARBA00001947"/>
    </source>
</evidence>
<dbReference type="EC" id="1.1.1.329" evidence="8"/>
<evidence type="ECO:0000256" key="12">
    <source>
        <dbReference type="RuleBase" id="RU361277"/>
    </source>
</evidence>
<dbReference type="HOGENOM" id="CLU_026673_11_0_11"/>
<dbReference type="InterPro" id="IPR020843">
    <property type="entry name" value="ER"/>
</dbReference>
<dbReference type="InterPro" id="IPR036291">
    <property type="entry name" value="NAD(P)-bd_dom_sf"/>
</dbReference>
<dbReference type="GO" id="GO:0008270">
    <property type="term" value="F:zinc ion binding"/>
    <property type="evidence" value="ECO:0007669"/>
    <property type="project" value="InterPro"/>
</dbReference>
<dbReference type="GO" id="GO:0016491">
    <property type="term" value="F:oxidoreductase activity"/>
    <property type="evidence" value="ECO:0007669"/>
    <property type="project" value="UniProtKB-KW"/>
</dbReference>
<dbReference type="PRINTS" id="PR00411">
    <property type="entry name" value="PNDRDTASEI"/>
</dbReference>
<comment type="pathway">
    <text evidence="6">Metabolic intermediate biosynthesis; 2-deoxystreptamine biosynthesis; 2-deoxystreptamine from D-glucose 6-phosphate: step 3/4.</text>
</comment>
<evidence type="ECO:0000256" key="8">
    <source>
        <dbReference type="ARBA" id="ARBA00039102"/>
    </source>
</evidence>
<dbReference type="InterPro" id="IPR002328">
    <property type="entry name" value="ADH_Zn_CS"/>
</dbReference>
<dbReference type="InterPro" id="IPR013149">
    <property type="entry name" value="ADH-like_C"/>
</dbReference>
<name>A0A061ADD2_9ACTN</name>
<sequence length="369" mass="37980">MNTPTTPSPGTAETATGETATAETATGETAAMDRRVTVTADGEVTLDRVPRPRPAAGEVRVSTRLIGICGTDVHARRGEHPFISRPYHPGHEAVGVVAETGPGVTSLAEGDRVLLEPNLVCGTCRHCRSGRYNICATLRVIGCQTAGAMADSFTVPAGRLHRVPDGLTDAQAVLVEPLATPVHAVRRAGDLAGSDVLVIGAGPIGLLTALATRAAGARTVIVTDPVAAKRDRALRLGADAAYAPDTPGLPDVVRERLGGGADAVFDCVSVSASVTQAVQIVEKGGTVMVVGVPQGPSSVPLDLVQDREITVRGSLMYVEEDVRAAVSLLAAGAVPVEEFITATFPLDRADEAFRAAGSPDQMKVLVAVG</sequence>
<comment type="catalytic activity">
    <reaction evidence="10">
        <text>2-deoxy-scyllo-inosamine + NAD(+) = 3-amino-2,3-dideoxy-scyllo-inosose + NADH + H(+)</text>
        <dbReference type="Rhea" id="RHEA:33883"/>
        <dbReference type="ChEBI" id="CHEBI:15378"/>
        <dbReference type="ChEBI" id="CHEBI:57540"/>
        <dbReference type="ChEBI" id="CHEBI:57945"/>
        <dbReference type="ChEBI" id="CHEBI:65002"/>
        <dbReference type="ChEBI" id="CHEBI:65003"/>
        <dbReference type="EC" id="1.1.1.329"/>
    </reaction>
</comment>
<dbReference type="PANTHER" id="PTHR43401:SF2">
    <property type="entry name" value="L-THREONINE 3-DEHYDROGENASE"/>
    <property type="match status" value="1"/>
</dbReference>
<keyword evidence="4" id="KW-0560">Oxidoreductase</keyword>
<dbReference type="InterPro" id="IPR011032">
    <property type="entry name" value="GroES-like_sf"/>
</dbReference>
<evidence type="ECO:0000313" key="15">
    <source>
        <dbReference type="EMBL" id="CDR17902.1"/>
    </source>
</evidence>
<evidence type="ECO:0000256" key="11">
    <source>
        <dbReference type="ARBA" id="ARBA00049085"/>
    </source>
</evidence>
<evidence type="ECO:0000256" key="13">
    <source>
        <dbReference type="SAM" id="MobiDB-lite"/>
    </source>
</evidence>
<keyword evidence="2 12" id="KW-0479">Metal-binding</keyword>
<evidence type="ECO:0000256" key="3">
    <source>
        <dbReference type="ARBA" id="ARBA00022833"/>
    </source>
</evidence>
<evidence type="ECO:0000256" key="9">
    <source>
        <dbReference type="ARBA" id="ARBA00039387"/>
    </source>
</evidence>
<comment type="function">
    <text evidence="5">Catalyzes the oxidation of 2-deoxy-scyllo-inosamine (DOIA) with NAD(+) or NADP(+), forming 3-amino-2,3-dideoxy-scyllo-inosose (amino-DOI).</text>
</comment>
<evidence type="ECO:0000256" key="2">
    <source>
        <dbReference type="ARBA" id="ARBA00022723"/>
    </source>
</evidence>
<dbReference type="InterPro" id="IPR050129">
    <property type="entry name" value="Zn_alcohol_dh"/>
</dbReference>
<dbReference type="Pfam" id="PF00107">
    <property type="entry name" value="ADH_zinc_N"/>
    <property type="match status" value="1"/>
</dbReference>
<comment type="catalytic activity">
    <reaction evidence="11">
        <text>2-deoxy-scyllo-inosamine + NADP(+) = 3-amino-2,3-dideoxy-scyllo-inosose + NADPH + H(+)</text>
        <dbReference type="Rhea" id="RHEA:33879"/>
        <dbReference type="ChEBI" id="CHEBI:15378"/>
        <dbReference type="ChEBI" id="CHEBI:57783"/>
        <dbReference type="ChEBI" id="CHEBI:58349"/>
        <dbReference type="ChEBI" id="CHEBI:65002"/>
        <dbReference type="ChEBI" id="CHEBI:65003"/>
        <dbReference type="EC" id="1.1.1.329"/>
    </reaction>
</comment>
<dbReference type="Gene3D" id="3.90.180.10">
    <property type="entry name" value="Medium-chain alcohol dehydrogenases, catalytic domain"/>
    <property type="match status" value="1"/>
</dbReference>
<organism evidence="15">
    <name type="scientific">Streptomyces iranensis</name>
    <dbReference type="NCBI Taxonomy" id="576784"/>
    <lineage>
        <taxon>Bacteria</taxon>
        <taxon>Bacillati</taxon>
        <taxon>Actinomycetota</taxon>
        <taxon>Actinomycetes</taxon>
        <taxon>Kitasatosporales</taxon>
        <taxon>Streptomycetaceae</taxon>
        <taxon>Streptomyces</taxon>
        <taxon>Streptomyces violaceusniger group</taxon>
    </lineage>
</organism>
<reference evidence="15" key="1">
    <citation type="submission" date="2014-05" db="EMBL/GenBank/DDBJ databases">
        <authorList>
            <person name="Horn Fabian"/>
        </authorList>
    </citation>
    <scope>NUCLEOTIDE SEQUENCE</scope>
</reference>
<dbReference type="SMART" id="SM00829">
    <property type="entry name" value="PKS_ER"/>
    <property type="match status" value="1"/>
</dbReference>
<dbReference type="PROSITE" id="PS00059">
    <property type="entry name" value="ADH_ZINC"/>
    <property type="match status" value="1"/>
</dbReference>
<dbReference type="Gene3D" id="3.40.50.720">
    <property type="entry name" value="NAD(P)-binding Rossmann-like Domain"/>
    <property type="match status" value="1"/>
</dbReference>
<dbReference type="EMBL" id="LK022848">
    <property type="protein sequence ID" value="CDR17902.1"/>
    <property type="molecule type" value="Genomic_DNA"/>
</dbReference>
<evidence type="ECO:0000256" key="5">
    <source>
        <dbReference type="ARBA" id="ARBA00037678"/>
    </source>
</evidence>
<comment type="cofactor">
    <cofactor evidence="1 12">
        <name>Zn(2+)</name>
        <dbReference type="ChEBI" id="CHEBI:29105"/>
    </cofactor>
</comment>
<dbReference type="PANTHER" id="PTHR43401">
    <property type="entry name" value="L-THREONINE 3-DEHYDROGENASE"/>
    <property type="match status" value="1"/>
</dbReference>
<dbReference type="SUPFAM" id="SSF51735">
    <property type="entry name" value="NAD(P)-binding Rossmann-fold domains"/>
    <property type="match status" value="1"/>
</dbReference>
<feature type="domain" description="Enoyl reductase (ER)" evidence="14">
    <location>
        <begin position="42"/>
        <end position="366"/>
    </location>
</feature>
<evidence type="ECO:0000256" key="6">
    <source>
        <dbReference type="ARBA" id="ARBA00037908"/>
    </source>
</evidence>